<evidence type="ECO:0000256" key="1">
    <source>
        <dbReference type="SAM" id="Phobius"/>
    </source>
</evidence>
<accession>A0A8F5BVP8</accession>
<keyword evidence="5" id="KW-1185">Reference proteome</keyword>
<dbReference type="RefSeq" id="WP_218257827.1">
    <property type="nucleotide sequence ID" value="NZ_CP077713.1"/>
</dbReference>
<dbReference type="EMBL" id="CP077713">
    <property type="protein sequence ID" value="QXJ35167.1"/>
    <property type="molecule type" value="Genomic_DNA"/>
</dbReference>
<gene>
    <name evidence="2" type="ORF">J5U21_01807</name>
    <name evidence="3" type="ORF">J5U22_01714</name>
</gene>
<dbReference type="Proteomes" id="UP000694036">
    <property type="component" value="Chromosome"/>
</dbReference>
<keyword evidence="1" id="KW-0472">Membrane</keyword>
<proteinExistence type="predicted"/>
<organism evidence="2 4">
    <name type="scientific">Saccharolobus shibatae</name>
    <dbReference type="NCBI Taxonomy" id="2286"/>
    <lineage>
        <taxon>Archaea</taxon>
        <taxon>Thermoproteota</taxon>
        <taxon>Thermoprotei</taxon>
        <taxon>Sulfolobales</taxon>
        <taxon>Sulfolobaceae</taxon>
        <taxon>Saccharolobus</taxon>
    </lineage>
</organism>
<keyword evidence="1" id="KW-1133">Transmembrane helix</keyword>
<name>A0A8F5BVP8_9CREN</name>
<dbReference type="Proteomes" id="UP000693941">
    <property type="component" value="Chromosome"/>
</dbReference>
<evidence type="ECO:0000313" key="2">
    <source>
        <dbReference type="EMBL" id="QXJ32156.1"/>
    </source>
</evidence>
<reference evidence="2 5" key="1">
    <citation type="journal article" date="2021" name="Environ. Microbiol.">
        <title>New insights into the diversity and evolution of the archaeal mobilome from three complete genomes of Saccharolobus shibatae.</title>
        <authorList>
            <person name="Medvedeva S."/>
            <person name="Brandt D."/>
            <person name="Cvirkaite-Krupovic V."/>
            <person name="Liu Y."/>
            <person name="Severinov K."/>
            <person name="Ishino S."/>
            <person name="Ishino Y."/>
            <person name="Prangishvili D."/>
            <person name="Kalinowski J."/>
            <person name="Krupovic M."/>
        </authorList>
    </citation>
    <scope>NUCLEOTIDE SEQUENCE</scope>
    <source>
        <strain evidence="2">BEU9</strain>
        <strain evidence="3 5">S38A</strain>
    </source>
</reference>
<dbReference type="AlphaFoldDB" id="A0A8F5BVP8"/>
<dbReference type="EMBL" id="CP077715">
    <property type="protein sequence ID" value="QXJ32156.1"/>
    <property type="molecule type" value="Genomic_DNA"/>
</dbReference>
<dbReference type="GeneID" id="65560268"/>
<evidence type="ECO:0000313" key="3">
    <source>
        <dbReference type="EMBL" id="QXJ35167.1"/>
    </source>
</evidence>
<sequence length="105" mass="10264">MKKESIEEVDRYYLVKSLLAVAAIALLALFPLGIYIGAALLATGVLTSTTISASTAATLAGVFLGGAGASAGLSNVAYNGAHNALLGGILLGVGIALLATGLGFG</sequence>
<feature type="transmembrane region" description="Helical" evidence="1">
    <location>
        <begin position="12"/>
        <end position="36"/>
    </location>
</feature>
<protein>
    <submittedName>
        <fullName evidence="2">Uncharacterized protein</fullName>
    </submittedName>
</protein>
<feature type="transmembrane region" description="Helical" evidence="1">
    <location>
        <begin position="56"/>
        <end position="78"/>
    </location>
</feature>
<evidence type="ECO:0000313" key="4">
    <source>
        <dbReference type="Proteomes" id="UP000693941"/>
    </source>
</evidence>
<evidence type="ECO:0000313" key="5">
    <source>
        <dbReference type="Proteomes" id="UP000694036"/>
    </source>
</evidence>
<keyword evidence="1" id="KW-0812">Transmembrane</keyword>
<feature type="transmembrane region" description="Helical" evidence="1">
    <location>
        <begin position="85"/>
        <end position="104"/>
    </location>
</feature>